<feature type="domain" description="Sulfatase N-terminal" evidence="3">
    <location>
        <begin position="2"/>
        <end position="38"/>
    </location>
</feature>
<reference evidence="4 5" key="1">
    <citation type="journal article" date="2017" name="Nat. Ecol. Evol.">
        <title>Scallop genome provides insights into evolution of bilaterian karyotype and development.</title>
        <authorList>
            <person name="Wang S."/>
            <person name="Zhang J."/>
            <person name="Jiao W."/>
            <person name="Li J."/>
            <person name="Xun X."/>
            <person name="Sun Y."/>
            <person name="Guo X."/>
            <person name="Huan P."/>
            <person name="Dong B."/>
            <person name="Zhang L."/>
            <person name="Hu X."/>
            <person name="Sun X."/>
            <person name="Wang J."/>
            <person name="Zhao C."/>
            <person name="Wang Y."/>
            <person name="Wang D."/>
            <person name="Huang X."/>
            <person name="Wang R."/>
            <person name="Lv J."/>
            <person name="Li Y."/>
            <person name="Zhang Z."/>
            <person name="Liu B."/>
            <person name="Lu W."/>
            <person name="Hui Y."/>
            <person name="Liang J."/>
            <person name="Zhou Z."/>
            <person name="Hou R."/>
            <person name="Li X."/>
            <person name="Liu Y."/>
            <person name="Li H."/>
            <person name="Ning X."/>
            <person name="Lin Y."/>
            <person name="Zhao L."/>
            <person name="Xing Q."/>
            <person name="Dou J."/>
            <person name="Li Y."/>
            <person name="Mao J."/>
            <person name="Guo H."/>
            <person name="Dou H."/>
            <person name="Li T."/>
            <person name="Mu C."/>
            <person name="Jiang W."/>
            <person name="Fu Q."/>
            <person name="Fu X."/>
            <person name="Miao Y."/>
            <person name="Liu J."/>
            <person name="Yu Q."/>
            <person name="Li R."/>
            <person name="Liao H."/>
            <person name="Li X."/>
            <person name="Kong Y."/>
            <person name="Jiang Z."/>
            <person name="Chourrout D."/>
            <person name="Li R."/>
            <person name="Bao Z."/>
        </authorList>
    </citation>
    <scope>NUCLEOTIDE SEQUENCE [LARGE SCALE GENOMIC DNA]</scope>
    <source>
        <strain evidence="4 5">PY_sf001</strain>
    </source>
</reference>
<evidence type="ECO:0000256" key="1">
    <source>
        <dbReference type="ARBA" id="ARBA00001913"/>
    </source>
</evidence>
<name>A0A210PT38_MIZYE</name>
<dbReference type="GO" id="GO:0004065">
    <property type="term" value="F:arylsulfatase activity"/>
    <property type="evidence" value="ECO:0007669"/>
    <property type="project" value="TreeGrafter"/>
</dbReference>
<proteinExistence type="inferred from homology"/>
<dbReference type="Gene3D" id="3.30.1120.10">
    <property type="match status" value="1"/>
</dbReference>
<comment type="cofactor">
    <cofactor evidence="1">
        <name>Ca(2+)</name>
        <dbReference type="ChEBI" id="CHEBI:29108"/>
    </cofactor>
</comment>
<protein>
    <submittedName>
        <fullName evidence="4">N-acetylgalactosamine-6-sulfatase</fullName>
    </submittedName>
</protein>
<comment type="caution">
    <text evidence="4">The sequence shown here is derived from an EMBL/GenBank/DDBJ whole genome shotgun (WGS) entry which is preliminary data.</text>
</comment>
<dbReference type="OrthoDB" id="103349at2759"/>
<organism evidence="4 5">
    <name type="scientific">Mizuhopecten yessoensis</name>
    <name type="common">Japanese scallop</name>
    <name type="synonym">Patinopecten yessoensis</name>
    <dbReference type="NCBI Taxonomy" id="6573"/>
    <lineage>
        <taxon>Eukaryota</taxon>
        <taxon>Metazoa</taxon>
        <taxon>Spiralia</taxon>
        <taxon>Lophotrochozoa</taxon>
        <taxon>Mollusca</taxon>
        <taxon>Bivalvia</taxon>
        <taxon>Autobranchia</taxon>
        <taxon>Pteriomorphia</taxon>
        <taxon>Pectinida</taxon>
        <taxon>Pectinoidea</taxon>
        <taxon>Pectinidae</taxon>
        <taxon>Mizuhopecten</taxon>
    </lineage>
</organism>
<dbReference type="Gene3D" id="3.40.720.10">
    <property type="entry name" value="Alkaline Phosphatase, subunit A"/>
    <property type="match status" value="1"/>
</dbReference>
<sequence>MREPAIAWWPGKISPGQVSHQVGSLMDLFPTVLDLVGIQPPSDRPIDGISLKDTLLQNTQVHRPVFYYRGNTLMAVRLGDYKAHLWTWTNSIQEFNRGVNFCPGEEIQNVTTHDQVEHDPWLLFHINRDPGEKYFIK</sequence>
<dbReference type="EMBL" id="NEDP02005518">
    <property type="protein sequence ID" value="OWF39649.1"/>
    <property type="molecule type" value="Genomic_DNA"/>
</dbReference>
<dbReference type="InterPro" id="IPR017850">
    <property type="entry name" value="Alkaline_phosphatase_core_sf"/>
</dbReference>
<evidence type="ECO:0000256" key="2">
    <source>
        <dbReference type="ARBA" id="ARBA00008779"/>
    </source>
</evidence>
<evidence type="ECO:0000313" key="5">
    <source>
        <dbReference type="Proteomes" id="UP000242188"/>
    </source>
</evidence>
<dbReference type="Pfam" id="PF14707">
    <property type="entry name" value="Sulfatase_C"/>
    <property type="match status" value="1"/>
</dbReference>
<dbReference type="STRING" id="6573.A0A210PT38"/>
<keyword evidence="5" id="KW-1185">Reference proteome</keyword>
<evidence type="ECO:0000259" key="3">
    <source>
        <dbReference type="Pfam" id="PF00884"/>
    </source>
</evidence>
<comment type="similarity">
    <text evidence="2">Belongs to the sulfatase family.</text>
</comment>
<dbReference type="PANTHER" id="PTHR42693">
    <property type="entry name" value="ARYLSULFATASE FAMILY MEMBER"/>
    <property type="match status" value="1"/>
</dbReference>
<dbReference type="InterPro" id="IPR050738">
    <property type="entry name" value="Sulfatase"/>
</dbReference>
<dbReference type="PANTHER" id="PTHR42693:SF47">
    <property type="entry name" value="N-ACETYLGALACTOSAMINE-6-SULFATASE"/>
    <property type="match status" value="1"/>
</dbReference>
<gene>
    <name evidence="4" type="ORF">KP79_PYT13554</name>
</gene>
<dbReference type="Pfam" id="PF00884">
    <property type="entry name" value="Sulfatase"/>
    <property type="match status" value="1"/>
</dbReference>
<dbReference type="AlphaFoldDB" id="A0A210PT38"/>
<evidence type="ECO:0000313" key="4">
    <source>
        <dbReference type="EMBL" id="OWF39649.1"/>
    </source>
</evidence>
<dbReference type="InterPro" id="IPR000917">
    <property type="entry name" value="Sulfatase_N"/>
</dbReference>
<dbReference type="SUPFAM" id="SSF53649">
    <property type="entry name" value="Alkaline phosphatase-like"/>
    <property type="match status" value="1"/>
</dbReference>
<dbReference type="Proteomes" id="UP000242188">
    <property type="component" value="Unassembled WGS sequence"/>
</dbReference>
<accession>A0A210PT38</accession>